<proteinExistence type="inferred from homology"/>
<comment type="caution">
    <text evidence="6">The sequence shown here is derived from an EMBL/GenBank/DDBJ whole genome shotgun (WGS) entry which is preliminary data.</text>
</comment>
<name>A0A3S5BYC1_9PLAT</name>
<evidence type="ECO:0000256" key="5">
    <source>
        <dbReference type="ARBA" id="ARBA00023212"/>
    </source>
</evidence>
<dbReference type="AlphaFoldDB" id="A0A3S5BYC1"/>
<gene>
    <name evidence="6" type="ORF">PXEA_LOCUS17754</name>
</gene>
<evidence type="ECO:0000313" key="7">
    <source>
        <dbReference type="Proteomes" id="UP000784294"/>
    </source>
</evidence>
<accession>A0A3S5BYC1</accession>
<keyword evidence="5" id="KW-0206">Cytoskeleton</keyword>
<evidence type="ECO:0000256" key="4">
    <source>
        <dbReference type="ARBA" id="ARBA00023203"/>
    </source>
</evidence>
<dbReference type="InterPro" id="IPR036753">
    <property type="entry name" value="ARPC3_sf"/>
</dbReference>
<keyword evidence="3" id="KW-0963">Cytoplasm</keyword>
<evidence type="ECO:0000256" key="1">
    <source>
        <dbReference type="ARBA" id="ARBA00004245"/>
    </source>
</evidence>
<dbReference type="PANTHER" id="PTHR12391">
    <property type="entry name" value="ARP2/3 COMPLEX 21 KD SUBUNIT"/>
    <property type="match status" value="1"/>
</dbReference>
<dbReference type="SUPFAM" id="SSF69060">
    <property type="entry name" value="Arp2/3 complex 21 kDa subunit ARPC3"/>
    <property type="match status" value="1"/>
</dbReference>
<organism evidence="6 7">
    <name type="scientific">Protopolystoma xenopodis</name>
    <dbReference type="NCBI Taxonomy" id="117903"/>
    <lineage>
        <taxon>Eukaryota</taxon>
        <taxon>Metazoa</taxon>
        <taxon>Spiralia</taxon>
        <taxon>Lophotrochozoa</taxon>
        <taxon>Platyhelminthes</taxon>
        <taxon>Monogenea</taxon>
        <taxon>Polyopisthocotylea</taxon>
        <taxon>Polystomatidea</taxon>
        <taxon>Polystomatidae</taxon>
        <taxon>Protopolystoma</taxon>
    </lineage>
</organism>
<dbReference type="GO" id="GO:0005885">
    <property type="term" value="C:Arp2/3 protein complex"/>
    <property type="evidence" value="ECO:0007669"/>
    <property type="project" value="InterPro"/>
</dbReference>
<dbReference type="GO" id="GO:0003779">
    <property type="term" value="F:actin binding"/>
    <property type="evidence" value="ECO:0007669"/>
    <property type="project" value="UniProtKB-KW"/>
</dbReference>
<sequence>MLLLFMKTQGIQSWILSVRRRFCSNKTMATKELAALAIARFDLPGDPGFPRELNNLYAKPKTPTEAEQMRSYLTQLRQEMGVRLIDKVFLSDTSPPSKIVYRSFVCHATKATKIQDI</sequence>
<keyword evidence="7" id="KW-1185">Reference proteome</keyword>
<dbReference type="GO" id="GO:0030833">
    <property type="term" value="P:regulation of actin filament polymerization"/>
    <property type="evidence" value="ECO:0007669"/>
    <property type="project" value="InterPro"/>
</dbReference>
<dbReference type="EMBL" id="CAAALY010067077">
    <property type="protein sequence ID" value="VEL24314.1"/>
    <property type="molecule type" value="Genomic_DNA"/>
</dbReference>
<dbReference type="Gene3D" id="1.10.1760.10">
    <property type="entry name" value="Actin-related protein 2/3 complex subunit 3"/>
    <property type="match status" value="1"/>
</dbReference>
<dbReference type="OrthoDB" id="200404at2759"/>
<evidence type="ECO:0000256" key="3">
    <source>
        <dbReference type="ARBA" id="ARBA00022490"/>
    </source>
</evidence>
<evidence type="ECO:0000313" key="6">
    <source>
        <dbReference type="EMBL" id="VEL24314.1"/>
    </source>
</evidence>
<dbReference type="GO" id="GO:0034314">
    <property type="term" value="P:Arp2/3 complex-mediated actin nucleation"/>
    <property type="evidence" value="ECO:0007669"/>
    <property type="project" value="InterPro"/>
</dbReference>
<comment type="subcellular location">
    <subcellularLocation>
        <location evidence="1">Cytoplasm</location>
        <location evidence="1">Cytoskeleton</location>
    </subcellularLocation>
</comment>
<dbReference type="Pfam" id="PF04062">
    <property type="entry name" value="P21-Arc"/>
    <property type="match status" value="1"/>
</dbReference>
<keyword evidence="4" id="KW-0009">Actin-binding</keyword>
<protein>
    <submittedName>
        <fullName evidence="6">Uncharacterized protein</fullName>
    </submittedName>
</protein>
<dbReference type="Proteomes" id="UP000784294">
    <property type="component" value="Unassembled WGS sequence"/>
</dbReference>
<evidence type="ECO:0000256" key="2">
    <source>
        <dbReference type="ARBA" id="ARBA00010856"/>
    </source>
</evidence>
<dbReference type="InterPro" id="IPR007204">
    <property type="entry name" value="ARPC3"/>
</dbReference>
<reference evidence="6" key="1">
    <citation type="submission" date="2018-11" db="EMBL/GenBank/DDBJ databases">
        <authorList>
            <consortium name="Pathogen Informatics"/>
        </authorList>
    </citation>
    <scope>NUCLEOTIDE SEQUENCE</scope>
</reference>
<comment type="similarity">
    <text evidence="2">Belongs to the ARPC3 family.</text>
</comment>